<comment type="caution">
    <text evidence="7">The sequence shown here is derived from an EMBL/GenBank/DDBJ whole genome shotgun (WGS) entry which is preliminary data.</text>
</comment>
<feature type="domain" description="Flagellar basal body rod protein N-terminal" evidence="6">
    <location>
        <begin position="38"/>
        <end position="58"/>
    </location>
</feature>
<evidence type="ECO:0000313" key="8">
    <source>
        <dbReference type="Proteomes" id="UP000278962"/>
    </source>
</evidence>
<comment type="function">
    <text evidence="5">Structural component of flagellum, the bacterial motility apparatus. Part of the rod structure of flagellar basal body.</text>
</comment>
<accession>A0A660LBL7</accession>
<organism evidence="7 8">
    <name type="scientific">Solirubrobacter pauli</name>
    <dbReference type="NCBI Taxonomy" id="166793"/>
    <lineage>
        <taxon>Bacteria</taxon>
        <taxon>Bacillati</taxon>
        <taxon>Actinomycetota</taxon>
        <taxon>Thermoleophilia</taxon>
        <taxon>Solirubrobacterales</taxon>
        <taxon>Solirubrobacteraceae</taxon>
        <taxon>Solirubrobacter</taxon>
    </lineage>
</organism>
<dbReference type="InterPro" id="IPR001444">
    <property type="entry name" value="Flag_bb_rod_N"/>
</dbReference>
<dbReference type="GO" id="GO:0030694">
    <property type="term" value="C:bacterial-type flagellum basal body, rod"/>
    <property type="evidence" value="ECO:0007669"/>
    <property type="project" value="InterPro"/>
</dbReference>
<evidence type="ECO:0000256" key="2">
    <source>
        <dbReference type="ARBA" id="ARBA00009677"/>
    </source>
</evidence>
<dbReference type="Pfam" id="PF00460">
    <property type="entry name" value="Flg_bb_rod"/>
    <property type="match status" value="1"/>
</dbReference>
<keyword evidence="7" id="KW-0966">Cell projection</keyword>
<protein>
    <recommendedName>
        <fullName evidence="3">Flagellar basal body rod protein FlgB</fullName>
    </recommendedName>
</protein>
<evidence type="ECO:0000256" key="3">
    <source>
        <dbReference type="ARBA" id="ARBA00014376"/>
    </source>
</evidence>
<comment type="similarity">
    <text evidence="2">Belongs to the flagella basal body rod proteins family.</text>
</comment>
<evidence type="ECO:0000259" key="6">
    <source>
        <dbReference type="Pfam" id="PF00460"/>
    </source>
</evidence>
<comment type="subcellular location">
    <subcellularLocation>
        <location evidence="1">Bacterial flagellum basal body</location>
    </subcellularLocation>
</comment>
<keyword evidence="4" id="KW-0975">Bacterial flagellum</keyword>
<name>A0A660LBL7_9ACTN</name>
<dbReference type="AlphaFoldDB" id="A0A660LBL7"/>
<keyword evidence="7" id="KW-0969">Cilium</keyword>
<dbReference type="GO" id="GO:0071973">
    <property type="term" value="P:bacterial-type flagellum-dependent cell motility"/>
    <property type="evidence" value="ECO:0007669"/>
    <property type="project" value="InterPro"/>
</dbReference>
<evidence type="ECO:0000313" key="7">
    <source>
        <dbReference type="EMBL" id="RKQ92402.1"/>
    </source>
</evidence>
<dbReference type="Proteomes" id="UP000278962">
    <property type="component" value="Unassembled WGS sequence"/>
</dbReference>
<gene>
    <name evidence="7" type="ORF">C8N24_2248</name>
</gene>
<proteinExistence type="inferred from homology"/>
<evidence type="ECO:0000256" key="5">
    <source>
        <dbReference type="ARBA" id="ARBA00024934"/>
    </source>
</evidence>
<keyword evidence="8" id="KW-1185">Reference proteome</keyword>
<dbReference type="NCBIfam" id="TIGR01396">
    <property type="entry name" value="FlgB"/>
    <property type="match status" value="1"/>
</dbReference>
<keyword evidence="7" id="KW-0282">Flagellum</keyword>
<evidence type="ECO:0000256" key="1">
    <source>
        <dbReference type="ARBA" id="ARBA00004117"/>
    </source>
</evidence>
<dbReference type="InterPro" id="IPR006300">
    <property type="entry name" value="FlgB"/>
</dbReference>
<dbReference type="EMBL" id="RBIL01000001">
    <property type="protein sequence ID" value="RKQ92402.1"/>
    <property type="molecule type" value="Genomic_DNA"/>
</dbReference>
<dbReference type="OrthoDB" id="9788334at2"/>
<reference evidence="7 8" key="1">
    <citation type="submission" date="2018-10" db="EMBL/GenBank/DDBJ databases">
        <title>Genomic Encyclopedia of Archaeal and Bacterial Type Strains, Phase II (KMG-II): from individual species to whole genera.</title>
        <authorList>
            <person name="Goeker M."/>
        </authorList>
    </citation>
    <scope>NUCLEOTIDE SEQUENCE [LARGE SCALE GENOMIC DNA]</scope>
    <source>
        <strain evidence="7 8">DSM 14954</strain>
    </source>
</reference>
<sequence length="140" mass="14528">MERVRSKDGPPPSSLQEIRPLVLIDTTQLALERSISGAAQRHEALAANIANASTPGYRRVDVDFHGALAAALGTGDKATVEHTSFTTQADQAVGVTQADGNSIDVDNESAKLAANALEQQAAVSVLKARTAIIRSALGVA</sequence>
<evidence type="ECO:0000256" key="4">
    <source>
        <dbReference type="ARBA" id="ARBA00023143"/>
    </source>
</evidence>